<keyword evidence="2 3" id="KW-0802">TPR repeat</keyword>
<protein>
    <recommendedName>
        <fullName evidence="4">ADP ribosyltransferase domain-containing protein</fullName>
    </recommendedName>
</protein>
<dbReference type="Pfam" id="PF13424">
    <property type="entry name" value="TPR_12"/>
    <property type="match status" value="3"/>
</dbReference>
<dbReference type="OrthoDB" id="7103806at2759"/>
<dbReference type="Proteomes" id="UP000663891">
    <property type="component" value="Unassembled WGS sequence"/>
</dbReference>
<dbReference type="SUPFAM" id="SSF56399">
    <property type="entry name" value="ADP-ribosylation"/>
    <property type="match status" value="1"/>
</dbReference>
<evidence type="ECO:0000259" key="4">
    <source>
        <dbReference type="Pfam" id="PF03496"/>
    </source>
</evidence>
<feature type="repeat" description="TPR" evidence="3">
    <location>
        <begin position="454"/>
        <end position="487"/>
    </location>
</feature>
<dbReference type="PANTHER" id="PTHR45641:SF19">
    <property type="entry name" value="NEPHROCYSTIN-3"/>
    <property type="match status" value="1"/>
</dbReference>
<organism evidence="5 7">
    <name type="scientific">Adineta steineri</name>
    <dbReference type="NCBI Taxonomy" id="433720"/>
    <lineage>
        <taxon>Eukaryota</taxon>
        <taxon>Metazoa</taxon>
        <taxon>Spiralia</taxon>
        <taxon>Gnathifera</taxon>
        <taxon>Rotifera</taxon>
        <taxon>Eurotatoria</taxon>
        <taxon>Bdelloidea</taxon>
        <taxon>Adinetida</taxon>
        <taxon>Adinetidae</taxon>
        <taxon>Adineta</taxon>
    </lineage>
</organism>
<dbReference type="Gene3D" id="3.90.176.10">
    <property type="entry name" value="Toxin ADP-ribosyltransferase, Chain A, domain 1"/>
    <property type="match status" value="1"/>
</dbReference>
<feature type="domain" description="ADP ribosyltransferase" evidence="4">
    <location>
        <begin position="215"/>
        <end position="376"/>
    </location>
</feature>
<dbReference type="InterPro" id="IPR011990">
    <property type="entry name" value="TPR-like_helical_dom_sf"/>
</dbReference>
<evidence type="ECO:0000256" key="3">
    <source>
        <dbReference type="PROSITE-ProRule" id="PRU00339"/>
    </source>
</evidence>
<dbReference type="Pfam" id="PF03496">
    <property type="entry name" value="ADPrib_exo_Tox"/>
    <property type="match status" value="1"/>
</dbReference>
<dbReference type="PROSITE" id="PS50005">
    <property type="entry name" value="TPR"/>
    <property type="match status" value="4"/>
</dbReference>
<dbReference type="Proteomes" id="UP000663881">
    <property type="component" value="Unassembled WGS sequence"/>
</dbReference>
<gene>
    <name evidence="6" type="ORF">OKA104_LOCUS28664</name>
    <name evidence="5" type="ORF">VCS650_LOCUS37125</name>
</gene>
<dbReference type="AlphaFoldDB" id="A0A815LTW3"/>
<dbReference type="SUPFAM" id="SSF48452">
    <property type="entry name" value="TPR-like"/>
    <property type="match status" value="2"/>
</dbReference>
<evidence type="ECO:0000256" key="2">
    <source>
        <dbReference type="ARBA" id="ARBA00022803"/>
    </source>
</evidence>
<dbReference type="PROSITE" id="PS50293">
    <property type="entry name" value="TPR_REGION"/>
    <property type="match status" value="1"/>
</dbReference>
<name>A0A815LTW3_9BILA</name>
<feature type="repeat" description="TPR" evidence="3">
    <location>
        <begin position="622"/>
        <end position="655"/>
    </location>
</feature>
<dbReference type="PROSITE" id="PS51996">
    <property type="entry name" value="TR_MART"/>
    <property type="match status" value="1"/>
</dbReference>
<evidence type="ECO:0000256" key="1">
    <source>
        <dbReference type="ARBA" id="ARBA00022737"/>
    </source>
</evidence>
<feature type="repeat" description="TPR" evidence="3">
    <location>
        <begin position="580"/>
        <end position="613"/>
    </location>
</feature>
<accession>A0A815LTW3</accession>
<dbReference type="GO" id="GO:0005576">
    <property type="term" value="C:extracellular region"/>
    <property type="evidence" value="ECO:0007669"/>
    <property type="project" value="InterPro"/>
</dbReference>
<keyword evidence="1" id="KW-0677">Repeat</keyword>
<sequence>MPRIKMIVWVGANPNMTTQTRLRAIGPSLMIFSDLDSCILHIISFVETSDSVLFIVSGSPGESLAHVLDNLPQVYTAYVYCFNTSKHVEWAKQYDKIGLDRVFSREDDLLARITMDLRDAVSTNTYSSRIVFNEQENVTGISLFSGGEPNKTTRDLTEEKVAFVWFQVITEILVQMPQLPTAKEEILEAWRQACDTQHDETHLINEFRQNYTPEEAFRWYTRDTYLYKSLNQALRFENIDRIYKFRFFIVDLHRQLTREFQSFVYAKEIFTVYRGQRMTKDEMEKLRHNLHGLVSMNRFFSTTVNEQVTRNFLTAKTLGQQQTTVAVLWKMVLRSDIARQSQKPFADIQKFSAFSNEAEILLSMGTVFRIDKIEQHSPDFYCFDLTMCTGNIDRQHQELYEHAKEQVISKEKINYSTYGKFLACMSYFDSSIVYYRQVLSQVPNRLKLDEVALATIHNDFAYAYRDSGRYEEAVKHYQFALNLRLKQGATQEENLAATYSDFGWLLVNMNDMSKALGFHQRALDIRERILDHNHADTAMSYNCLGLVDVYTGDFDRAFICLDEALTIRQRCLPAQHPFTAMSYSSLGSYYEALNNRSQALEMHKQALIIYKNSVPPTHRILGDSYRSVGELYSDQGQWQAAIEHLTACLSIQRKRKTDSLVDTLHHLGQAYTRHGDYQRAITAYEEALTLAKKEGQNKLVGQIKENIKICKNQI</sequence>
<evidence type="ECO:0000313" key="5">
    <source>
        <dbReference type="EMBL" id="CAF1411242.1"/>
    </source>
</evidence>
<dbReference type="InterPro" id="IPR019734">
    <property type="entry name" value="TPR_rpt"/>
</dbReference>
<dbReference type="EMBL" id="CAJNON010000972">
    <property type="protein sequence ID" value="CAF1411242.1"/>
    <property type="molecule type" value="Genomic_DNA"/>
</dbReference>
<dbReference type="PANTHER" id="PTHR45641">
    <property type="entry name" value="TETRATRICOPEPTIDE REPEAT PROTEIN (AFU_ORTHOLOGUE AFUA_6G03870)"/>
    <property type="match status" value="1"/>
</dbReference>
<dbReference type="Gene3D" id="1.25.40.10">
    <property type="entry name" value="Tetratricopeptide repeat domain"/>
    <property type="match status" value="2"/>
</dbReference>
<dbReference type="InterPro" id="IPR003540">
    <property type="entry name" value="ADP-ribosyltransferase"/>
</dbReference>
<comment type="caution">
    <text evidence="5">The sequence shown here is derived from an EMBL/GenBank/DDBJ whole genome shotgun (WGS) entry which is preliminary data.</text>
</comment>
<dbReference type="EMBL" id="CAJOAY010002804">
    <property type="protein sequence ID" value="CAF3981059.1"/>
    <property type="molecule type" value="Genomic_DNA"/>
</dbReference>
<evidence type="ECO:0000313" key="7">
    <source>
        <dbReference type="Proteomes" id="UP000663891"/>
    </source>
</evidence>
<dbReference type="SMART" id="SM00028">
    <property type="entry name" value="TPR"/>
    <property type="match status" value="6"/>
</dbReference>
<reference evidence="5" key="1">
    <citation type="submission" date="2021-02" db="EMBL/GenBank/DDBJ databases">
        <authorList>
            <person name="Nowell W R."/>
        </authorList>
    </citation>
    <scope>NUCLEOTIDE SEQUENCE</scope>
</reference>
<proteinExistence type="predicted"/>
<evidence type="ECO:0000313" key="6">
    <source>
        <dbReference type="EMBL" id="CAF3981059.1"/>
    </source>
</evidence>
<feature type="repeat" description="TPR" evidence="3">
    <location>
        <begin position="661"/>
        <end position="694"/>
    </location>
</feature>